<dbReference type="Proteomes" id="UP000095412">
    <property type="component" value="Unassembled WGS sequence"/>
</dbReference>
<dbReference type="RefSeq" id="WP_069994244.1">
    <property type="nucleotide sequence ID" value="NZ_FMPG01000001.1"/>
</dbReference>
<dbReference type="EMBL" id="FMPG01000001">
    <property type="protein sequence ID" value="SCS43842.1"/>
    <property type="molecule type" value="Genomic_DNA"/>
</dbReference>
<accession>A0A1D4GBA5</accession>
<reference evidence="1 3" key="2">
    <citation type="submission" date="2016-09" db="EMBL/GenBank/DDBJ databases">
        <authorList>
            <consortium name="Pathogen Informatics"/>
            <person name="Sun Q."/>
            <person name="Inoue M."/>
        </authorList>
    </citation>
    <scope>NUCLEOTIDE SEQUENCE [LARGE SCALE GENOMIC DNA]</scope>
    <source>
        <strain evidence="1 3">82C</strain>
    </source>
</reference>
<evidence type="ECO:0000313" key="1">
    <source>
        <dbReference type="EMBL" id="SCS22204.1"/>
    </source>
</evidence>
<proteinExistence type="predicted"/>
<dbReference type="EMBL" id="FMPI01000001">
    <property type="protein sequence ID" value="SCS22204.1"/>
    <property type="molecule type" value="Genomic_DNA"/>
</dbReference>
<organism evidence="2 4">
    <name type="scientific">Staphylococcus caeli</name>
    <dbReference type="NCBI Taxonomy" id="2201815"/>
    <lineage>
        <taxon>Bacteria</taxon>
        <taxon>Bacillati</taxon>
        <taxon>Bacillota</taxon>
        <taxon>Bacilli</taxon>
        <taxon>Bacillales</taxon>
        <taxon>Staphylococcaceae</taxon>
        <taxon>Staphylococcus</taxon>
    </lineage>
</organism>
<evidence type="ECO:0000313" key="4">
    <source>
        <dbReference type="Proteomes" id="UP000095768"/>
    </source>
</evidence>
<protein>
    <submittedName>
        <fullName evidence="2">Uncharacterized protein</fullName>
    </submittedName>
</protein>
<keyword evidence="3" id="KW-1185">Reference proteome</keyword>
<dbReference type="Proteomes" id="UP000095768">
    <property type="component" value="Unassembled WGS sequence"/>
</dbReference>
<evidence type="ECO:0000313" key="3">
    <source>
        <dbReference type="Proteomes" id="UP000095412"/>
    </source>
</evidence>
<dbReference type="AlphaFoldDB" id="A0A1D4GBA5"/>
<gene>
    <name evidence="2" type="ORF">SAMEA2297795_00533</name>
    <name evidence="1" type="ORF">SAMEA2297796_00092</name>
</gene>
<name>A0A1D4GBA5_9STAP</name>
<reference evidence="2 4" key="1">
    <citation type="submission" date="2016-09" db="EMBL/GenBank/DDBJ databases">
        <authorList>
            <consortium name="Pathogen Informatics"/>
        </authorList>
    </citation>
    <scope>NUCLEOTIDE SEQUENCE [LARGE SCALE GENOMIC DNA]</scope>
    <source>
        <strain evidence="2 4">82B</strain>
    </source>
</reference>
<sequence length="87" mass="10074">MIQITREAVEQYLKIVNDPNPIHDQIIPGQMVAQIIISQLQLDWSSFKIKYVESIEINEVIDYKHTTDNKVIVSNVCGKIKMKIFKS</sequence>
<evidence type="ECO:0000313" key="2">
    <source>
        <dbReference type="EMBL" id="SCS43842.1"/>
    </source>
</evidence>